<organism evidence="1 2">
    <name type="scientific">Caerostris extrusa</name>
    <name type="common">Bark spider</name>
    <name type="synonym">Caerostris bankana</name>
    <dbReference type="NCBI Taxonomy" id="172846"/>
    <lineage>
        <taxon>Eukaryota</taxon>
        <taxon>Metazoa</taxon>
        <taxon>Ecdysozoa</taxon>
        <taxon>Arthropoda</taxon>
        <taxon>Chelicerata</taxon>
        <taxon>Arachnida</taxon>
        <taxon>Araneae</taxon>
        <taxon>Araneomorphae</taxon>
        <taxon>Entelegynae</taxon>
        <taxon>Araneoidea</taxon>
        <taxon>Araneidae</taxon>
        <taxon>Caerostris</taxon>
    </lineage>
</organism>
<dbReference type="Proteomes" id="UP001054945">
    <property type="component" value="Unassembled WGS sequence"/>
</dbReference>
<proteinExistence type="predicted"/>
<dbReference type="EMBL" id="BPLR01010022">
    <property type="protein sequence ID" value="GIY36238.1"/>
    <property type="molecule type" value="Genomic_DNA"/>
</dbReference>
<accession>A0AAV4SPC2</accession>
<keyword evidence="2" id="KW-1185">Reference proteome</keyword>
<evidence type="ECO:0000313" key="1">
    <source>
        <dbReference type="EMBL" id="GIY36238.1"/>
    </source>
</evidence>
<comment type="caution">
    <text evidence="1">The sequence shown here is derived from an EMBL/GenBank/DDBJ whole genome shotgun (WGS) entry which is preliminary data.</text>
</comment>
<sequence length="226" mass="25422">MGRNSNLKQHITRTISESRGSVSVRDIPTDAAPRRTRAIFAAISQTSARTTRRSIYKYCNGGFFFSSYIYYCVQKYPKEEAFVTEEDITEGYLKEFGHLCNETLVYCQRISNQLNWLIPCSTNSTLHMTVSDGHTGYRNCYTLFSSISSNALRQHTLLVPKNAVPLRVRHAVGGVLPAGPGGRGHRLHPLAQQPRQPLLRRVRHQAGKPLHGASQNGEYPSFPYLP</sequence>
<dbReference type="AlphaFoldDB" id="A0AAV4SPC2"/>
<evidence type="ECO:0000313" key="2">
    <source>
        <dbReference type="Proteomes" id="UP001054945"/>
    </source>
</evidence>
<name>A0AAV4SPC2_CAEEX</name>
<protein>
    <submittedName>
        <fullName evidence="1">Uncharacterized protein</fullName>
    </submittedName>
</protein>
<gene>
    <name evidence="1" type="primary">AVEN_174832_1</name>
    <name evidence="1" type="ORF">CEXT_311171</name>
</gene>
<reference evidence="1 2" key="1">
    <citation type="submission" date="2021-06" db="EMBL/GenBank/DDBJ databases">
        <title>Caerostris extrusa draft genome.</title>
        <authorList>
            <person name="Kono N."/>
            <person name="Arakawa K."/>
        </authorList>
    </citation>
    <scope>NUCLEOTIDE SEQUENCE [LARGE SCALE GENOMIC DNA]</scope>
</reference>